<dbReference type="AlphaFoldDB" id="A0A8S2YTB3"/>
<evidence type="ECO:0000313" key="2">
    <source>
        <dbReference type="Proteomes" id="UP000681720"/>
    </source>
</evidence>
<evidence type="ECO:0000313" key="1">
    <source>
        <dbReference type="EMBL" id="CAF4584779.1"/>
    </source>
</evidence>
<evidence type="ECO:0008006" key="3">
    <source>
        <dbReference type="Google" id="ProtNLM"/>
    </source>
</evidence>
<dbReference type="Proteomes" id="UP000681720">
    <property type="component" value="Unassembled WGS sequence"/>
</dbReference>
<protein>
    <recommendedName>
        <fullName evidence="3">Tetratricopeptide repeat protein</fullName>
    </recommendedName>
</protein>
<feature type="non-terminal residue" evidence="1">
    <location>
        <position position="58"/>
    </location>
</feature>
<sequence>MGEFDKAQLLFQILLETVPNDDCTGQAYLHQQLGSTLQFKGDGLQALSNYYKTLQLIQ</sequence>
<dbReference type="EMBL" id="CAJOBJ010100393">
    <property type="protein sequence ID" value="CAF4584779.1"/>
    <property type="molecule type" value="Genomic_DNA"/>
</dbReference>
<proteinExistence type="predicted"/>
<comment type="caution">
    <text evidence="1">The sequence shown here is derived from an EMBL/GenBank/DDBJ whole genome shotgun (WGS) entry which is preliminary data.</text>
</comment>
<reference evidence="1" key="1">
    <citation type="submission" date="2021-02" db="EMBL/GenBank/DDBJ databases">
        <authorList>
            <person name="Nowell W R."/>
        </authorList>
    </citation>
    <scope>NUCLEOTIDE SEQUENCE</scope>
</reference>
<gene>
    <name evidence="1" type="ORF">GIL414_LOCUS38232</name>
</gene>
<name>A0A8S2YTB3_9BILA</name>
<organism evidence="1 2">
    <name type="scientific">Rotaria magnacalcarata</name>
    <dbReference type="NCBI Taxonomy" id="392030"/>
    <lineage>
        <taxon>Eukaryota</taxon>
        <taxon>Metazoa</taxon>
        <taxon>Spiralia</taxon>
        <taxon>Gnathifera</taxon>
        <taxon>Rotifera</taxon>
        <taxon>Eurotatoria</taxon>
        <taxon>Bdelloidea</taxon>
        <taxon>Philodinida</taxon>
        <taxon>Philodinidae</taxon>
        <taxon>Rotaria</taxon>
    </lineage>
</organism>
<accession>A0A8S2YTB3</accession>